<feature type="transmembrane region" description="Helical" evidence="3">
    <location>
        <begin position="61"/>
        <end position="86"/>
    </location>
</feature>
<proteinExistence type="predicted"/>
<dbReference type="Pfam" id="PF00990">
    <property type="entry name" value="GGDEF"/>
    <property type="match status" value="1"/>
</dbReference>
<feature type="transmembrane region" description="Helical" evidence="3">
    <location>
        <begin position="193"/>
        <end position="214"/>
    </location>
</feature>
<dbReference type="Proteomes" id="UP001430360">
    <property type="component" value="Unassembled WGS sequence"/>
</dbReference>
<evidence type="ECO:0000313" key="5">
    <source>
        <dbReference type="EMBL" id="MCD9097342.1"/>
    </source>
</evidence>
<feature type="transmembrane region" description="Helical" evidence="3">
    <location>
        <begin position="6"/>
        <end position="26"/>
    </location>
</feature>
<dbReference type="InterPro" id="IPR029787">
    <property type="entry name" value="Nucleotide_cyclase"/>
</dbReference>
<accession>A0ABS8UEC6</accession>
<dbReference type="SMART" id="SM00267">
    <property type="entry name" value="GGDEF"/>
    <property type="match status" value="1"/>
</dbReference>
<dbReference type="InterPro" id="IPR000160">
    <property type="entry name" value="GGDEF_dom"/>
</dbReference>
<feature type="transmembrane region" description="Helical" evidence="3">
    <location>
        <begin position="156"/>
        <end position="173"/>
    </location>
</feature>
<gene>
    <name evidence="5" type="ORF">LTT95_10375</name>
</gene>
<dbReference type="Gene3D" id="3.30.70.270">
    <property type="match status" value="1"/>
</dbReference>
<comment type="catalytic activity">
    <reaction evidence="2">
        <text>2 GTP = 3',3'-c-di-GMP + 2 diphosphate</text>
        <dbReference type="Rhea" id="RHEA:24898"/>
        <dbReference type="ChEBI" id="CHEBI:33019"/>
        <dbReference type="ChEBI" id="CHEBI:37565"/>
        <dbReference type="ChEBI" id="CHEBI:58805"/>
        <dbReference type="EC" id="2.7.7.65"/>
    </reaction>
</comment>
<keyword evidence="6" id="KW-1185">Reference proteome</keyword>
<dbReference type="PANTHER" id="PTHR45138">
    <property type="entry name" value="REGULATORY COMPONENTS OF SENSORY TRANSDUCTION SYSTEM"/>
    <property type="match status" value="1"/>
</dbReference>
<dbReference type="PANTHER" id="PTHR45138:SF9">
    <property type="entry name" value="DIGUANYLATE CYCLASE DGCM-RELATED"/>
    <property type="match status" value="1"/>
</dbReference>
<keyword evidence="3" id="KW-1133">Transmembrane helix</keyword>
<feature type="domain" description="GGDEF" evidence="4">
    <location>
        <begin position="256"/>
        <end position="390"/>
    </location>
</feature>
<sequence length="398" mass="42966">MDAWHVTLLSMFVLLAVSLAAMTWLVLREQRIRERAGLREWTVGLALQTLSWPLFAVPASVLGGTVQAIACALLVAGYAAMLRALLRSLPSTPARTSWSWAVVYLPALVLLLALLVPGQAPEKRIAMFWTAALLTVLLSVRAPLRRSGRRPWPERALVVLFVGAALVCLYRLAEQGWNPQSGPTFGAGITPGQQLALAYFLVAPVFATFAFLLLQLERQQRWLEGLAAEDALTGIHNRRAFFELAQRRLARAHDTGLAALLMIDVDGFKAVNDAHGHAAGDGVLASVAARLRAAMREGEVVGRFGGDEFCMLLTGGGIGDAAERADRLRAQVAAYPPVVDGVATAVTLSIGIAHVREGREPDLDALLAMADRRLYLAKRAGRNRVIDRDVEVALPAPA</sequence>
<evidence type="ECO:0000256" key="1">
    <source>
        <dbReference type="ARBA" id="ARBA00012528"/>
    </source>
</evidence>
<evidence type="ECO:0000256" key="2">
    <source>
        <dbReference type="ARBA" id="ARBA00034247"/>
    </source>
</evidence>
<reference evidence="5" key="2">
    <citation type="journal article" date="2022" name="Syst. Appl. Microbiol.">
        <title>Physiological and genomic characterisation of Luteimonas fraxinea sp. nov., a bacterial species associated with trees tolerant to ash dieback.</title>
        <authorList>
            <person name="Ulrich K."/>
            <person name="Becker R."/>
            <person name="Behrendt U."/>
            <person name="Kube M."/>
            <person name="Schneck V."/>
            <person name="Ulrich A."/>
        </authorList>
    </citation>
    <scope>NUCLEOTIDE SEQUENCE</scope>
    <source>
        <strain evidence="5">A1P009</strain>
    </source>
</reference>
<dbReference type="InterPro" id="IPR050469">
    <property type="entry name" value="Diguanylate_Cyclase"/>
</dbReference>
<keyword evidence="3" id="KW-0472">Membrane</keyword>
<feature type="transmembrane region" description="Helical" evidence="3">
    <location>
        <begin position="38"/>
        <end position="55"/>
    </location>
</feature>
<feature type="transmembrane region" description="Helical" evidence="3">
    <location>
        <begin position="126"/>
        <end position="144"/>
    </location>
</feature>
<evidence type="ECO:0000259" key="4">
    <source>
        <dbReference type="PROSITE" id="PS50887"/>
    </source>
</evidence>
<dbReference type="InterPro" id="IPR043128">
    <property type="entry name" value="Rev_trsase/Diguanyl_cyclase"/>
</dbReference>
<dbReference type="SUPFAM" id="SSF55073">
    <property type="entry name" value="Nucleotide cyclase"/>
    <property type="match status" value="1"/>
</dbReference>
<dbReference type="PROSITE" id="PS50887">
    <property type="entry name" value="GGDEF"/>
    <property type="match status" value="1"/>
</dbReference>
<evidence type="ECO:0000256" key="3">
    <source>
        <dbReference type="SAM" id="Phobius"/>
    </source>
</evidence>
<keyword evidence="3" id="KW-0812">Transmembrane</keyword>
<dbReference type="EMBL" id="JAJQKU010000003">
    <property type="protein sequence ID" value="MCD9097342.1"/>
    <property type="molecule type" value="Genomic_DNA"/>
</dbReference>
<organism evidence="5 6">
    <name type="scientific">Luteimonas fraxinea</name>
    <dbReference type="NCBI Taxonomy" id="2901869"/>
    <lineage>
        <taxon>Bacteria</taxon>
        <taxon>Pseudomonadati</taxon>
        <taxon>Pseudomonadota</taxon>
        <taxon>Gammaproteobacteria</taxon>
        <taxon>Lysobacterales</taxon>
        <taxon>Lysobacteraceae</taxon>
        <taxon>Luteimonas</taxon>
    </lineage>
</organism>
<dbReference type="CDD" id="cd01949">
    <property type="entry name" value="GGDEF"/>
    <property type="match status" value="1"/>
</dbReference>
<feature type="transmembrane region" description="Helical" evidence="3">
    <location>
        <begin position="98"/>
        <end position="120"/>
    </location>
</feature>
<evidence type="ECO:0000313" key="6">
    <source>
        <dbReference type="Proteomes" id="UP001430360"/>
    </source>
</evidence>
<dbReference type="NCBIfam" id="TIGR00254">
    <property type="entry name" value="GGDEF"/>
    <property type="match status" value="1"/>
</dbReference>
<dbReference type="EC" id="2.7.7.65" evidence="1"/>
<reference evidence="5" key="1">
    <citation type="submission" date="2021-12" db="EMBL/GenBank/DDBJ databases">
        <authorList>
            <person name="Ulrich A."/>
        </authorList>
    </citation>
    <scope>NUCLEOTIDE SEQUENCE</scope>
    <source>
        <strain evidence="5">A1P009</strain>
    </source>
</reference>
<dbReference type="RefSeq" id="WP_232136370.1">
    <property type="nucleotide sequence ID" value="NZ_CP089507.1"/>
</dbReference>
<protein>
    <recommendedName>
        <fullName evidence="1">diguanylate cyclase</fullName>
        <ecNumber evidence="1">2.7.7.65</ecNumber>
    </recommendedName>
</protein>
<comment type="caution">
    <text evidence="5">The sequence shown here is derived from an EMBL/GenBank/DDBJ whole genome shotgun (WGS) entry which is preliminary data.</text>
</comment>
<name>A0ABS8UEC6_9GAMM</name>